<sequence length="101" mass="11273">MAVGSKGGIRNVILLNLSWDKMDWHLSDQPEQEMPRATNASRAEQEMPHTISVILAEQEAIEGLEEMGFDSDLVIEAFLACDGNEELAVNYLLENAGYFED</sequence>
<dbReference type="EMBL" id="CM046395">
    <property type="protein sequence ID" value="KAI8544150.1"/>
    <property type="molecule type" value="Genomic_DNA"/>
</dbReference>
<organism evidence="1 2">
    <name type="scientific">Rhododendron molle</name>
    <name type="common">Chinese azalea</name>
    <name type="synonym">Azalea mollis</name>
    <dbReference type="NCBI Taxonomy" id="49168"/>
    <lineage>
        <taxon>Eukaryota</taxon>
        <taxon>Viridiplantae</taxon>
        <taxon>Streptophyta</taxon>
        <taxon>Embryophyta</taxon>
        <taxon>Tracheophyta</taxon>
        <taxon>Spermatophyta</taxon>
        <taxon>Magnoliopsida</taxon>
        <taxon>eudicotyledons</taxon>
        <taxon>Gunneridae</taxon>
        <taxon>Pentapetalae</taxon>
        <taxon>asterids</taxon>
        <taxon>Ericales</taxon>
        <taxon>Ericaceae</taxon>
        <taxon>Ericoideae</taxon>
        <taxon>Rhodoreae</taxon>
        <taxon>Rhododendron</taxon>
    </lineage>
</organism>
<proteinExistence type="predicted"/>
<gene>
    <name evidence="1" type="ORF">RHMOL_Rhmol08G0273500</name>
</gene>
<comment type="caution">
    <text evidence="1">The sequence shown here is derived from an EMBL/GenBank/DDBJ whole genome shotgun (WGS) entry which is preliminary data.</text>
</comment>
<evidence type="ECO:0000313" key="1">
    <source>
        <dbReference type="EMBL" id="KAI8544150.1"/>
    </source>
</evidence>
<dbReference type="Proteomes" id="UP001062846">
    <property type="component" value="Chromosome 8"/>
</dbReference>
<evidence type="ECO:0000313" key="2">
    <source>
        <dbReference type="Proteomes" id="UP001062846"/>
    </source>
</evidence>
<accession>A0ACC0MTA4</accession>
<protein>
    <submittedName>
        <fullName evidence="1">Uncharacterized protein</fullName>
    </submittedName>
</protein>
<reference evidence="1" key="1">
    <citation type="submission" date="2022-02" db="EMBL/GenBank/DDBJ databases">
        <title>Plant Genome Project.</title>
        <authorList>
            <person name="Zhang R.-G."/>
        </authorList>
    </citation>
    <scope>NUCLEOTIDE SEQUENCE</scope>
    <source>
        <strain evidence="1">AT1</strain>
    </source>
</reference>
<name>A0ACC0MTA4_RHOML</name>
<keyword evidence="2" id="KW-1185">Reference proteome</keyword>